<evidence type="ECO:0000313" key="9">
    <source>
        <dbReference type="Proteomes" id="UP000001473"/>
    </source>
</evidence>
<dbReference type="InterPro" id="IPR008949">
    <property type="entry name" value="Isoprenoid_synthase_dom_sf"/>
</dbReference>
<dbReference type="AlphaFoldDB" id="C4LL92"/>
<dbReference type="SUPFAM" id="SSF48576">
    <property type="entry name" value="Terpenoid synthases"/>
    <property type="match status" value="1"/>
</dbReference>
<comment type="pathway">
    <text evidence="2">Isoprenoid biosynthesis.</text>
</comment>
<dbReference type="PANTHER" id="PTHR12001">
    <property type="entry name" value="GERANYLGERANYL PYROPHOSPHATE SYNTHASE"/>
    <property type="match status" value="1"/>
</dbReference>
<dbReference type="CDD" id="cd00685">
    <property type="entry name" value="Trans_IPPS_HT"/>
    <property type="match status" value="1"/>
</dbReference>
<reference evidence="8 9" key="1">
    <citation type="journal article" date="2008" name="J. Biotechnol.">
        <title>Ultrafast pyrosequencing of Corynebacterium kroppenstedtii DSM44385 revealed insights into the physiology of a lipophilic corynebacterium that lacks mycolic acids.</title>
        <authorList>
            <person name="Tauch A."/>
            <person name="Schneider J."/>
            <person name="Szczepanowski R."/>
            <person name="Tilker A."/>
            <person name="Viehoever P."/>
            <person name="Gartemann K.-H."/>
            <person name="Arnold W."/>
            <person name="Blom J."/>
            <person name="Brinkrolf K."/>
            <person name="Brune I."/>
            <person name="Goetker S."/>
            <person name="Weisshaar B."/>
            <person name="Goesmann A."/>
            <person name="Droege M."/>
            <person name="Puehler A."/>
        </authorList>
    </citation>
    <scope>NUCLEOTIDE SEQUENCE [LARGE SCALE GENOMIC DNA]</scope>
    <source>
        <strain evidence="9">DSM 44385 / JCM 11950 / CIP 105744 / CCUG 35717</strain>
    </source>
</reference>
<dbReference type="InterPro" id="IPR000092">
    <property type="entry name" value="Polyprenyl_synt"/>
</dbReference>
<evidence type="ECO:0000313" key="8">
    <source>
        <dbReference type="EMBL" id="ACR18597.1"/>
    </source>
</evidence>
<evidence type="ECO:0000256" key="1">
    <source>
        <dbReference type="ARBA" id="ARBA00001946"/>
    </source>
</evidence>
<proteinExistence type="inferred from homology"/>
<dbReference type="SFLD" id="SFLDG01017">
    <property type="entry name" value="Polyprenyl_Transferase_Like"/>
    <property type="match status" value="1"/>
</dbReference>
<accession>C4LL92</accession>
<evidence type="ECO:0000256" key="3">
    <source>
        <dbReference type="ARBA" id="ARBA00006706"/>
    </source>
</evidence>
<evidence type="ECO:0000256" key="5">
    <source>
        <dbReference type="ARBA" id="ARBA00022723"/>
    </source>
</evidence>
<protein>
    <submittedName>
        <fullName evidence="8">Putative polyprenyl diphosphate synthase</fullName>
    </submittedName>
</protein>
<evidence type="ECO:0000256" key="6">
    <source>
        <dbReference type="ARBA" id="ARBA00022842"/>
    </source>
</evidence>
<evidence type="ECO:0000256" key="2">
    <source>
        <dbReference type="ARBA" id="ARBA00005128"/>
    </source>
</evidence>
<comment type="cofactor">
    <cofactor evidence="1">
        <name>Mg(2+)</name>
        <dbReference type="ChEBI" id="CHEBI:18420"/>
    </cofactor>
</comment>
<dbReference type="STRING" id="645127.ckrop_1882"/>
<dbReference type="Gene3D" id="1.10.600.10">
    <property type="entry name" value="Farnesyl Diphosphate Synthase"/>
    <property type="match status" value="1"/>
</dbReference>
<keyword evidence="5" id="KW-0479">Metal-binding</keyword>
<evidence type="ECO:0000256" key="7">
    <source>
        <dbReference type="RuleBase" id="RU004466"/>
    </source>
</evidence>
<dbReference type="Pfam" id="PF00348">
    <property type="entry name" value="polyprenyl_synt"/>
    <property type="match status" value="1"/>
</dbReference>
<dbReference type="GO" id="GO:0008299">
    <property type="term" value="P:isoprenoid biosynthetic process"/>
    <property type="evidence" value="ECO:0007669"/>
    <property type="project" value="InterPro"/>
</dbReference>
<dbReference type="GO" id="GO:0004659">
    <property type="term" value="F:prenyltransferase activity"/>
    <property type="evidence" value="ECO:0007669"/>
    <property type="project" value="InterPro"/>
</dbReference>
<dbReference type="eggNOG" id="COG0142">
    <property type="taxonomic scope" value="Bacteria"/>
</dbReference>
<dbReference type="PROSITE" id="PS00444">
    <property type="entry name" value="POLYPRENYL_SYNTHASE_2"/>
    <property type="match status" value="1"/>
</dbReference>
<dbReference type="EMBL" id="CP001620">
    <property type="protein sequence ID" value="ACR18597.1"/>
    <property type="molecule type" value="Genomic_DNA"/>
</dbReference>
<dbReference type="OrthoDB" id="4497239at2"/>
<keyword evidence="9" id="KW-1185">Reference proteome</keyword>
<gene>
    <name evidence="8" type="ordered locus">ckrop_1882</name>
</gene>
<evidence type="ECO:0000256" key="4">
    <source>
        <dbReference type="ARBA" id="ARBA00022679"/>
    </source>
</evidence>
<organism evidence="8 9">
    <name type="scientific">Corynebacterium kroppenstedtii (strain DSM 44385 / JCM 11950 / CIP 105744 / CCUG 35717)</name>
    <dbReference type="NCBI Taxonomy" id="645127"/>
    <lineage>
        <taxon>Bacteria</taxon>
        <taxon>Bacillati</taxon>
        <taxon>Actinomycetota</taxon>
        <taxon>Actinomycetes</taxon>
        <taxon>Mycobacteriales</taxon>
        <taxon>Corynebacteriaceae</taxon>
        <taxon>Corynebacterium</taxon>
    </lineage>
</organism>
<keyword evidence="6" id="KW-0460">Magnesium</keyword>
<sequence length="355" mass="38210">MTSGQSSAVESSVDALRGEVTGLDSRSVESSIDLGDDELNSFVADGMEKCEKLLIRELDQGASFVTDKVKHLALAGGKRVRPMFALLASRYGERPGCDDVIKAAIVVEMTHLATLYHDDVMDEAEKRRGADSANFRWNNSVAILAGDFILSAASRLMASLGVKTVKHFSEAFGDLVTGQMRETIGATSGDEIEHYLNVIHEKTAVLIRSAGFLGAMHAGTPAPIQQALATFGEHLGMVFQIVDDMIDIFSDTSESGKTPGTDLREGVHTLPMLYAMEGDRKENQRLREMLRSPLSTDADVEEALALIAATDARARTVAKVEEHADAALKALEALPDNSTTNALRALLGFTMARVG</sequence>
<comment type="similarity">
    <text evidence="3 7">Belongs to the FPP/GGPP synthase family.</text>
</comment>
<dbReference type="PANTHER" id="PTHR12001:SF69">
    <property type="entry name" value="ALL TRANS-POLYPRENYL-DIPHOSPHATE SYNTHASE PDSS1"/>
    <property type="match status" value="1"/>
</dbReference>
<keyword evidence="4 7" id="KW-0808">Transferase</keyword>
<dbReference type="SFLD" id="SFLDS00005">
    <property type="entry name" value="Isoprenoid_Synthase_Type_I"/>
    <property type="match status" value="1"/>
</dbReference>
<name>C4LL92_CORK4</name>
<dbReference type="Proteomes" id="UP000001473">
    <property type="component" value="Chromosome"/>
</dbReference>
<dbReference type="HOGENOM" id="CLU_014015_2_3_11"/>
<dbReference type="KEGG" id="ckp:ckrop_1882"/>
<dbReference type="GO" id="GO:0046872">
    <property type="term" value="F:metal ion binding"/>
    <property type="evidence" value="ECO:0007669"/>
    <property type="project" value="UniProtKB-KW"/>
</dbReference>
<dbReference type="InterPro" id="IPR033749">
    <property type="entry name" value="Polyprenyl_synt_CS"/>
</dbReference>